<evidence type="ECO:0000256" key="4">
    <source>
        <dbReference type="ARBA" id="ARBA00022806"/>
    </source>
</evidence>
<keyword evidence="5 11" id="KW-0067">ATP-binding</keyword>
<dbReference type="PROSITE" id="PS51217">
    <property type="entry name" value="UVRD_HELICASE_CTER"/>
    <property type="match status" value="1"/>
</dbReference>
<comment type="similarity">
    <text evidence="1">Belongs to the helicase family. UvrD subfamily.</text>
</comment>
<comment type="catalytic activity">
    <reaction evidence="10">
        <text>ATP + H2O = ADP + phosphate + H(+)</text>
        <dbReference type="Rhea" id="RHEA:13065"/>
        <dbReference type="ChEBI" id="CHEBI:15377"/>
        <dbReference type="ChEBI" id="CHEBI:15378"/>
        <dbReference type="ChEBI" id="CHEBI:30616"/>
        <dbReference type="ChEBI" id="CHEBI:43474"/>
        <dbReference type="ChEBI" id="CHEBI:456216"/>
        <dbReference type="EC" id="5.6.2.4"/>
    </reaction>
</comment>
<keyword evidence="6" id="KW-0238">DNA-binding</keyword>
<evidence type="ECO:0000259" key="12">
    <source>
        <dbReference type="PROSITE" id="PS50011"/>
    </source>
</evidence>
<dbReference type="Pfam" id="PF00580">
    <property type="entry name" value="UvrD-helicase"/>
    <property type="match status" value="1"/>
</dbReference>
<feature type="domain" description="Protein kinase" evidence="12">
    <location>
        <begin position="1"/>
        <end position="88"/>
    </location>
</feature>
<organism evidence="15">
    <name type="scientific">candidate division WOR-3 bacterium</name>
    <dbReference type="NCBI Taxonomy" id="2052148"/>
    <lineage>
        <taxon>Bacteria</taxon>
        <taxon>Bacteria division WOR-3</taxon>
    </lineage>
</organism>
<dbReference type="GO" id="GO:0004672">
    <property type="term" value="F:protein kinase activity"/>
    <property type="evidence" value="ECO:0007669"/>
    <property type="project" value="InterPro"/>
</dbReference>
<feature type="domain" description="UvrD-like helicase ATP-binding" evidence="13">
    <location>
        <begin position="108"/>
        <end position="383"/>
    </location>
</feature>
<dbReference type="PROSITE" id="PS51198">
    <property type="entry name" value="UVRD_HELICASE_ATP_BIND"/>
    <property type="match status" value="1"/>
</dbReference>
<evidence type="ECO:0000259" key="13">
    <source>
        <dbReference type="PROSITE" id="PS51198"/>
    </source>
</evidence>
<evidence type="ECO:0000256" key="11">
    <source>
        <dbReference type="PROSITE-ProRule" id="PRU00560"/>
    </source>
</evidence>
<dbReference type="GO" id="GO:0043138">
    <property type="term" value="F:3'-5' DNA helicase activity"/>
    <property type="evidence" value="ECO:0007669"/>
    <property type="project" value="UniProtKB-EC"/>
</dbReference>
<protein>
    <recommendedName>
        <fullName evidence="9">DNA 3'-5' helicase</fullName>
        <ecNumber evidence="9">5.6.2.4</ecNumber>
    </recommendedName>
</protein>
<dbReference type="AlphaFoldDB" id="A0A7C1BEI9"/>
<dbReference type="GO" id="GO:0016787">
    <property type="term" value="F:hydrolase activity"/>
    <property type="evidence" value="ECO:0007669"/>
    <property type="project" value="UniProtKB-UniRule"/>
</dbReference>
<feature type="non-terminal residue" evidence="15">
    <location>
        <position position="1"/>
    </location>
</feature>
<evidence type="ECO:0000256" key="7">
    <source>
        <dbReference type="ARBA" id="ARBA00023235"/>
    </source>
</evidence>
<dbReference type="Gene3D" id="1.10.510.10">
    <property type="entry name" value="Transferase(Phosphotransferase) domain 1"/>
    <property type="match status" value="1"/>
</dbReference>
<dbReference type="Gene3D" id="3.40.50.300">
    <property type="entry name" value="P-loop containing nucleotide triphosphate hydrolases"/>
    <property type="match status" value="2"/>
</dbReference>
<accession>A0A7C1BEI9</accession>
<dbReference type="InterPro" id="IPR014017">
    <property type="entry name" value="DNA_helicase_UvrD-like_C"/>
</dbReference>
<keyword evidence="2 11" id="KW-0547">Nucleotide-binding</keyword>
<evidence type="ECO:0000259" key="14">
    <source>
        <dbReference type="PROSITE" id="PS51217"/>
    </source>
</evidence>
<dbReference type="InterPro" id="IPR000719">
    <property type="entry name" value="Prot_kinase_dom"/>
</dbReference>
<dbReference type="PROSITE" id="PS50011">
    <property type="entry name" value="PROTEIN_KINASE_DOM"/>
    <property type="match status" value="1"/>
</dbReference>
<keyword evidence="4 11" id="KW-0347">Helicase</keyword>
<evidence type="ECO:0000256" key="10">
    <source>
        <dbReference type="ARBA" id="ARBA00048988"/>
    </source>
</evidence>
<evidence type="ECO:0000313" key="15">
    <source>
        <dbReference type="EMBL" id="HDM90314.1"/>
    </source>
</evidence>
<feature type="domain" description="UvrD-like helicase C-terminal" evidence="14">
    <location>
        <begin position="384"/>
        <end position="648"/>
    </location>
</feature>
<evidence type="ECO:0000256" key="5">
    <source>
        <dbReference type="ARBA" id="ARBA00022840"/>
    </source>
</evidence>
<dbReference type="Gene3D" id="1.10.10.160">
    <property type="match status" value="1"/>
</dbReference>
<dbReference type="PANTHER" id="PTHR11070:SF2">
    <property type="entry name" value="ATP-DEPENDENT DNA HELICASE SRS2"/>
    <property type="match status" value="1"/>
</dbReference>
<dbReference type="GO" id="GO:0000725">
    <property type="term" value="P:recombinational repair"/>
    <property type="evidence" value="ECO:0007669"/>
    <property type="project" value="TreeGrafter"/>
</dbReference>
<name>A0A7C1BEI9_UNCW3</name>
<keyword evidence="3 11" id="KW-0378">Hydrolase</keyword>
<feature type="binding site" evidence="11">
    <location>
        <begin position="129"/>
        <end position="136"/>
    </location>
    <ligand>
        <name>ATP</name>
        <dbReference type="ChEBI" id="CHEBI:30616"/>
    </ligand>
</feature>
<dbReference type="Pfam" id="PF00069">
    <property type="entry name" value="Pkinase"/>
    <property type="match status" value="1"/>
</dbReference>
<sequence length="721" mass="82849">PEGWKGNLRKESDIWSAAAVLYELLSGSPPFNSDSLEGLRNRILRGRIRRVPRVSPEVNSILRKALNKDPEKRLRSAAEFRQLLENLLEGEGISVGPVTPRKVSLSLRGLTDEQMEAVTEGDGVLLLLGGAGTGKTTTLAHRIAYLILDRKVDPSDIFAVTFSGKAARDMREKVERLVGEGPVKNLWIGTFHRLSIKIISSAPERLGYPDEFGIISGDDQLEMIKRIGGINQEKARGVLREISNAKANLIGPEEFSGNAGHTWKKFVAGIYRKYQQELRKKGLFDYDDLIFYAYTLLTENPDLHERIAGKFRYILVDEFQDINRAQFELLKVLSVYHGNLFVTGDDDQAIYGFRGASTEFLKEIKEYFPDYREIRLTQNFRSPEELLSVAQNLISYNKSRIPKVIISRRGRGNEDVVKLYAAEDEEEEAKFVAQKILEFVENGRSFEDIAVLYRINSKSRPFEEVFARRGIPFNIEGTGGFYEREEVKALLGFLKFLAGEGEKEDLYLILKVLLRFTGREASLATRYFHRTRKPTFSKDLPDAKRTKLRELWKYIEDFSDEEIVARTPREILEDFLDFTGYYNFLREKDTPSRLTARENVDELLGLAGNYRPGGLRELLNYIALARHLESQVRGASGVRLMTVHMAKGLEFPIVFLVGMVEGVFPLYRALSKDEELEEERRLCYVAITRAQEYLFITYPKKRFRYNEDPSRFLYEMYTREL</sequence>
<dbReference type="GO" id="GO:0003677">
    <property type="term" value="F:DNA binding"/>
    <property type="evidence" value="ECO:0007669"/>
    <property type="project" value="UniProtKB-KW"/>
</dbReference>
<dbReference type="InterPro" id="IPR027417">
    <property type="entry name" value="P-loop_NTPase"/>
</dbReference>
<dbReference type="SUPFAM" id="SSF56112">
    <property type="entry name" value="Protein kinase-like (PK-like)"/>
    <property type="match status" value="1"/>
</dbReference>
<dbReference type="CDD" id="cd17932">
    <property type="entry name" value="DEXQc_UvrD"/>
    <property type="match status" value="1"/>
</dbReference>
<evidence type="ECO:0000256" key="8">
    <source>
        <dbReference type="ARBA" id="ARBA00034617"/>
    </source>
</evidence>
<proteinExistence type="inferred from homology"/>
<evidence type="ECO:0000256" key="9">
    <source>
        <dbReference type="ARBA" id="ARBA00034808"/>
    </source>
</evidence>
<comment type="catalytic activity">
    <reaction evidence="8">
        <text>Couples ATP hydrolysis with the unwinding of duplex DNA by translocating in the 3'-5' direction.</text>
        <dbReference type="EC" id="5.6.2.4"/>
    </reaction>
</comment>
<gene>
    <name evidence="15" type="ORF">ENG67_03785</name>
</gene>
<evidence type="ECO:0000256" key="3">
    <source>
        <dbReference type="ARBA" id="ARBA00022801"/>
    </source>
</evidence>
<evidence type="ECO:0000256" key="1">
    <source>
        <dbReference type="ARBA" id="ARBA00009922"/>
    </source>
</evidence>
<dbReference type="Proteomes" id="UP000885931">
    <property type="component" value="Unassembled WGS sequence"/>
</dbReference>
<reference evidence="15" key="1">
    <citation type="journal article" date="2020" name="mSystems">
        <title>Genome- and Community-Level Interaction Insights into Carbon Utilization and Element Cycling Functions of Hydrothermarchaeota in Hydrothermal Sediment.</title>
        <authorList>
            <person name="Zhou Z."/>
            <person name="Liu Y."/>
            <person name="Xu W."/>
            <person name="Pan J."/>
            <person name="Luo Z.H."/>
            <person name="Li M."/>
        </authorList>
    </citation>
    <scope>NUCLEOTIDE SEQUENCE [LARGE SCALE GENOMIC DNA]</scope>
    <source>
        <strain evidence="15">HyVt-237</strain>
    </source>
</reference>
<dbReference type="Pfam" id="PF13361">
    <property type="entry name" value="UvrD_C"/>
    <property type="match status" value="1"/>
</dbReference>
<dbReference type="SUPFAM" id="SSF52540">
    <property type="entry name" value="P-loop containing nucleoside triphosphate hydrolases"/>
    <property type="match status" value="1"/>
</dbReference>
<dbReference type="InterPro" id="IPR013986">
    <property type="entry name" value="DExx_box_DNA_helicase_dom_sf"/>
</dbReference>
<dbReference type="EC" id="5.6.2.4" evidence="9"/>
<dbReference type="InterPro" id="IPR014016">
    <property type="entry name" value="UvrD-like_ATP-bd"/>
</dbReference>
<dbReference type="Gene3D" id="1.10.486.10">
    <property type="entry name" value="PCRA, domain 4"/>
    <property type="match status" value="1"/>
</dbReference>
<evidence type="ECO:0000256" key="6">
    <source>
        <dbReference type="ARBA" id="ARBA00023125"/>
    </source>
</evidence>
<dbReference type="EMBL" id="DRBW01000152">
    <property type="protein sequence ID" value="HDM90314.1"/>
    <property type="molecule type" value="Genomic_DNA"/>
</dbReference>
<dbReference type="GO" id="GO:0005524">
    <property type="term" value="F:ATP binding"/>
    <property type="evidence" value="ECO:0007669"/>
    <property type="project" value="UniProtKB-UniRule"/>
</dbReference>
<comment type="caution">
    <text evidence="15">The sequence shown here is derived from an EMBL/GenBank/DDBJ whole genome shotgun (WGS) entry which is preliminary data.</text>
</comment>
<evidence type="ECO:0000256" key="2">
    <source>
        <dbReference type="ARBA" id="ARBA00022741"/>
    </source>
</evidence>
<dbReference type="InterPro" id="IPR011009">
    <property type="entry name" value="Kinase-like_dom_sf"/>
</dbReference>
<dbReference type="InterPro" id="IPR000212">
    <property type="entry name" value="DNA_helicase_UvrD/REP"/>
</dbReference>
<keyword evidence="7" id="KW-0413">Isomerase</keyword>
<dbReference type="PANTHER" id="PTHR11070">
    <property type="entry name" value="UVRD / RECB / PCRA DNA HELICASE FAMILY MEMBER"/>
    <property type="match status" value="1"/>
</dbReference>